<keyword evidence="3" id="KW-1185">Reference proteome</keyword>
<gene>
    <name evidence="2" type="ORF">EV420DRAFT_1140200</name>
</gene>
<feature type="transmembrane region" description="Helical" evidence="1">
    <location>
        <begin position="67"/>
        <end position="90"/>
    </location>
</feature>
<name>A0AA39NC54_ARMTA</name>
<proteinExistence type="predicted"/>
<keyword evidence="1" id="KW-0472">Membrane</keyword>
<reference evidence="2" key="1">
    <citation type="submission" date="2023-06" db="EMBL/GenBank/DDBJ databases">
        <authorList>
            <consortium name="Lawrence Berkeley National Laboratory"/>
            <person name="Ahrendt S."/>
            <person name="Sahu N."/>
            <person name="Indic B."/>
            <person name="Wong-Bajracharya J."/>
            <person name="Merenyi Z."/>
            <person name="Ke H.-M."/>
            <person name="Monk M."/>
            <person name="Kocsube S."/>
            <person name="Drula E."/>
            <person name="Lipzen A."/>
            <person name="Balint B."/>
            <person name="Henrissat B."/>
            <person name="Andreopoulos B."/>
            <person name="Martin F.M."/>
            <person name="Harder C.B."/>
            <person name="Rigling D."/>
            <person name="Ford K.L."/>
            <person name="Foster G.D."/>
            <person name="Pangilinan J."/>
            <person name="Papanicolaou A."/>
            <person name="Barry K."/>
            <person name="LaButti K."/>
            <person name="Viragh M."/>
            <person name="Koriabine M."/>
            <person name="Yan M."/>
            <person name="Riley R."/>
            <person name="Champramary S."/>
            <person name="Plett K.L."/>
            <person name="Tsai I.J."/>
            <person name="Slot J."/>
            <person name="Sipos G."/>
            <person name="Plett J."/>
            <person name="Nagy L.G."/>
            <person name="Grigoriev I.V."/>
        </authorList>
    </citation>
    <scope>NUCLEOTIDE SEQUENCE</scope>
    <source>
        <strain evidence="2">CCBAS 213</strain>
    </source>
</reference>
<dbReference type="EMBL" id="JAUEPS010000008">
    <property type="protein sequence ID" value="KAK0462829.1"/>
    <property type="molecule type" value="Genomic_DNA"/>
</dbReference>
<evidence type="ECO:0000313" key="2">
    <source>
        <dbReference type="EMBL" id="KAK0462829.1"/>
    </source>
</evidence>
<dbReference type="RefSeq" id="XP_060334295.1">
    <property type="nucleotide sequence ID" value="XM_060466025.1"/>
</dbReference>
<keyword evidence="1" id="KW-1133">Transmembrane helix</keyword>
<sequence length="113" mass="12830">MLHYWWSTKSGEHLCTCHHVLDGRTLRIFSHFSLTYSTFFLTILTPSNFDVFAVPFPPTQSLSSPRLFLLLCFFGGGSYNDPVVILLCCWQGFVQRPCHCVFSSAGVRTMTLS</sequence>
<evidence type="ECO:0000313" key="3">
    <source>
        <dbReference type="Proteomes" id="UP001175211"/>
    </source>
</evidence>
<keyword evidence="1" id="KW-0812">Transmembrane</keyword>
<organism evidence="2 3">
    <name type="scientific">Armillaria tabescens</name>
    <name type="common">Ringless honey mushroom</name>
    <name type="synonym">Agaricus tabescens</name>
    <dbReference type="NCBI Taxonomy" id="1929756"/>
    <lineage>
        <taxon>Eukaryota</taxon>
        <taxon>Fungi</taxon>
        <taxon>Dikarya</taxon>
        <taxon>Basidiomycota</taxon>
        <taxon>Agaricomycotina</taxon>
        <taxon>Agaricomycetes</taxon>
        <taxon>Agaricomycetidae</taxon>
        <taxon>Agaricales</taxon>
        <taxon>Marasmiineae</taxon>
        <taxon>Physalacriaceae</taxon>
        <taxon>Desarmillaria</taxon>
    </lineage>
</organism>
<dbReference type="AlphaFoldDB" id="A0AA39NC54"/>
<accession>A0AA39NC54</accession>
<dbReference type="Proteomes" id="UP001175211">
    <property type="component" value="Unassembled WGS sequence"/>
</dbReference>
<comment type="caution">
    <text evidence="2">The sequence shown here is derived from an EMBL/GenBank/DDBJ whole genome shotgun (WGS) entry which is preliminary data.</text>
</comment>
<protein>
    <submittedName>
        <fullName evidence="2">Uncharacterized protein</fullName>
    </submittedName>
</protein>
<evidence type="ECO:0000256" key="1">
    <source>
        <dbReference type="SAM" id="Phobius"/>
    </source>
</evidence>
<dbReference type="GeneID" id="85349573"/>
<feature type="transmembrane region" description="Helical" evidence="1">
    <location>
        <begin position="28"/>
        <end position="47"/>
    </location>
</feature>